<gene>
    <name evidence="5" type="ORF">STCU_05504</name>
</gene>
<keyword evidence="1 5" id="KW-0808">Transferase</keyword>
<evidence type="ECO:0000313" key="6">
    <source>
        <dbReference type="Proteomes" id="UP000015354"/>
    </source>
</evidence>
<reference evidence="5 6" key="1">
    <citation type="journal article" date="2013" name="PLoS ONE">
        <title>Predicting the Proteins of Angomonas deanei, Strigomonas culicis and Their Respective Endosymbionts Reveals New Aspects of the Trypanosomatidae Family.</title>
        <authorList>
            <person name="Motta M.C."/>
            <person name="Martins A.C."/>
            <person name="de Souza S.S."/>
            <person name="Catta-Preta C.M."/>
            <person name="Silva R."/>
            <person name="Klein C.C."/>
            <person name="de Almeida L.G."/>
            <person name="de Lima Cunha O."/>
            <person name="Ciapina L.P."/>
            <person name="Brocchi M."/>
            <person name="Colabardini A.C."/>
            <person name="de Araujo Lima B."/>
            <person name="Machado C.R."/>
            <person name="de Almeida Soares C.M."/>
            <person name="Probst C.M."/>
            <person name="de Menezes C.B."/>
            <person name="Thompson C.E."/>
            <person name="Bartholomeu D.C."/>
            <person name="Gradia D.F."/>
            <person name="Pavoni D.P."/>
            <person name="Grisard E.C."/>
            <person name="Fantinatti-Garboggini F."/>
            <person name="Marchini F.K."/>
            <person name="Rodrigues-Luiz G.F."/>
            <person name="Wagner G."/>
            <person name="Goldman G.H."/>
            <person name="Fietto J.L."/>
            <person name="Elias M.C."/>
            <person name="Goldman M.H."/>
            <person name="Sagot M.F."/>
            <person name="Pereira M."/>
            <person name="Stoco P.H."/>
            <person name="de Mendonca-Neto R.P."/>
            <person name="Teixeira S.M."/>
            <person name="Maciel T.E."/>
            <person name="de Oliveira Mendes T.A."/>
            <person name="Urmenyi T.P."/>
            <person name="de Souza W."/>
            <person name="Schenkman S."/>
            <person name="de Vasconcelos A.T."/>
        </authorList>
    </citation>
    <scope>NUCLEOTIDE SEQUENCE [LARGE SCALE GENOMIC DNA]</scope>
</reference>
<keyword evidence="2 5" id="KW-0012">Acyltransferase</keyword>
<dbReference type="InterPro" id="IPR002123">
    <property type="entry name" value="Plipid/glycerol_acylTrfase"/>
</dbReference>
<evidence type="ECO:0000256" key="3">
    <source>
        <dbReference type="SAM" id="Phobius"/>
    </source>
</evidence>
<dbReference type="PANTHER" id="PTHR10434:SF48">
    <property type="entry name" value="PUTATIVE-RELATED"/>
    <property type="match status" value="1"/>
</dbReference>
<accession>S9UGF7</accession>
<dbReference type="GO" id="GO:0003841">
    <property type="term" value="F:1-acylglycerol-3-phosphate O-acyltransferase activity"/>
    <property type="evidence" value="ECO:0007669"/>
    <property type="project" value="TreeGrafter"/>
</dbReference>
<evidence type="ECO:0000256" key="1">
    <source>
        <dbReference type="ARBA" id="ARBA00022679"/>
    </source>
</evidence>
<name>S9UGF7_9TRYP</name>
<feature type="domain" description="Phospholipid/glycerol acyltransferase" evidence="4">
    <location>
        <begin position="90"/>
        <end position="217"/>
    </location>
</feature>
<dbReference type="AlphaFoldDB" id="S9UGF7"/>
<dbReference type="Pfam" id="PF01553">
    <property type="entry name" value="Acyltransferase"/>
    <property type="match status" value="1"/>
</dbReference>
<keyword evidence="3" id="KW-1133">Transmembrane helix</keyword>
<dbReference type="GO" id="GO:0006654">
    <property type="term" value="P:phosphatidic acid biosynthetic process"/>
    <property type="evidence" value="ECO:0007669"/>
    <property type="project" value="TreeGrafter"/>
</dbReference>
<comment type="caution">
    <text evidence="5">The sequence shown here is derived from an EMBL/GenBank/DDBJ whole genome shotgun (WGS) entry which is preliminary data.</text>
</comment>
<dbReference type="Proteomes" id="UP000015354">
    <property type="component" value="Unassembled WGS sequence"/>
</dbReference>
<dbReference type="PANTHER" id="PTHR10434">
    <property type="entry name" value="1-ACYL-SN-GLYCEROL-3-PHOSPHATE ACYLTRANSFERASE"/>
    <property type="match status" value="1"/>
</dbReference>
<evidence type="ECO:0000259" key="4">
    <source>
        <dbReference type="SMART" id="SM00563"/>
    </source>
</evidence>
<dbReference type="OrthoDB" id="431951at2759"/>
<keyword evidence="3" id="KW-0472">Membrane</keyword>
<dbReference type="CDD" id="cd07989">
    <property type="entry name" value="LPLAT_AGPAT-like"/>
    <property type="match status" value="1"/>
</dbReference>
<dbReference type="SUPFAM" id="SSF69593">
    <property type="entry name" value="Glycerol-3-phosphate (1)-acyltransferase"/>
    <property type="match status" value="1"/>
</dbReference>
<dbReference type="GO" id="GO:0005783">
    <property type="term" value="C:endoplasmic reticulum"/>
    <property type="evidence" value="ECO:0007669"/>
    <property type="project" value="TreeGrafter"/>
</dbReference>
<feature type="transmembrane region" description="Helical" evidence="3">
    <location>
        <begin position="12"/>
        <end position="37"/>
    </location>
</feature>
<dbReference type="SMART" id="SM00563">
    <property type="entry name" value="PlsC"/>
    <property type="match status" value="1"/>
</dbReference>
<proteinExistence type="predicted"/>
<sequence length="288" mass="33416">MKARMLPVIVMRFWFTLNLVIVVILSWLFCKILGLLYSQKIIQKETYHSLSRCVCATFFGIPLRLNSPHIQVKFMEGSLPWSEINVQHDLCLCHTSFFDTLLYLWFVPYRYVYTAKTFAKASLRNLPLFGHVIRACGQFPVYFSSEESDSFSVEKEKQMKVAEEVEEFLSHGGSLSFFPEGALNRTPEVLKDFRLGSFNTILKHKLRLFYTVTYGNHEVWNSKLKGIPGYPADIYMFIGEYKYDPATVDARSLATGLREAMQKQLDQMLELRKTNGYVPYFVVKDKAQ</sequence>
<evidence type="ECO:0000256" key="2">
    <source>
        <dbReference type="ARBA" id="ARBA00023315"/>
    </source>
</evidence>
<evidence type="ECO:0000313" key="5">
    <source>
        <dbReference type="EMBL" id="EPY27834.1"/>
    </source>
</evidence>
<keyword evidence="6" id="KW-1185">Reference proteome</keyword>
<keyword evidence="3" id="KW-0812">Transmembrane</keyword>
<dbReference type="EMBL" id="ATMH01005504">
    <property type="protein sequence ID" value="EPY27834.1"/>
    <property type="molecule type" value="Genomic_DNA"/>
</dbReference>
<organism evidence="5 6">
    <name type="scientific">Strigomonas culicis</name>
    <dbReference type="NCBI Taxonomy" id="28005"/>
    <lineage>
        <taxon>Eukaryota</taxon>
        <taxon>Discoba</taxon>
        <taxon>Euglenozoa</taxon>
        <taxon>Kinetoplastea</taxon>
        <taxon>Metakinetoplastina</taxon>
        <taxon>Trypanosomatida</taxon>
        <taxon>Trypanosomatidae</taxon>
        <taxon>Strigomonadinae</taxon>
        <taxon>Strigomonas</taxon>
    </lineage>
</organism>
<protein>
    <submittedName>
        <fullName evidence="5">Acyltransferase</fullName>
    </submittedName>
</protein>